<organism evidence="1 2">
    <name type="scientific">Aequorivita lipolytica</name>
    <dbReference type="NCBI Taxonomy" id="153267"/>
    <lineage>
        <taxon>Bacteria</taxon>
        <taxon>Pseudomonadati</taxon>
        <taxon>Bacteroidota</taxon>
        <taxon>Flavobacteriia</taxon>
        <taxon>Flavobacteriales</taxon>
        <taxon>Flavobacteriaceae</taxon>
        <taxon>Aequorivita</taxon>
    </lineage>
</organism>
<comment type="caution">
    <text evidence="1">The sequence shown here is derived from an EMBL/GenBank/DDBJ whole genome shotgun (WGS) entry which is preliminary data.</text>
</comment>
<name>A0A5C6YSZ3_9FLAO</name>
<protein>
    <submittedName>
        <fullName evidence="1">Uncharacterized protein</fullName>
    </submittedName>
</protein>
<dbReference type="Proteomes" id="UP000321945">
    <property type="component" value="Unassembled WGS sequence"/>
</dbReference>
<reference evidence="1 2" key="1">
    <citation type="submission" date="2019-08" db="EMBL/GenBank/DDBJ databases">
        <title>Genome of Aequorivita lipolytica Y10-2 (type strain).</title>
        <authorList>
            <person name="Bowman J.P."/>
        </authorList>
    </citation>
    <scope>NUCLEOTIDE SEQUENCE [LARGE SCALE GENOMIC DNA]</scope>
    <source>
        <strain evidence="1 2">Y10-2</strain>
    </source>
</reference>
<accession>A0A5C6YSZ3</accession>
<evidence type="ECO:0000313" key="2">
    <source>
        <dbReference type="Proteomes" id="UP000321945"/>
    </source>
</evidence>
<dbReference type="OrthoDB" id="1144122at2"/>
<proteinExistence type="predicted"/>
<gene>
    <name evidence="1" type="ORF">ESV24_00190</name>
</gene>
<evidence type="ECO:0000313" key="1">
    <source>
        <dbReference type="EMBL" id="TXD70550.1"/>
    </source>
</evidence>
<keyword evidence="2" id="KW-1185">Reference proteome</keyword>
<dbReference type="PROSITE" id="PS51257">
    <property type="entry name" value="PROKAR_LIPOPROTEIN"/>
    <property type="match status" value="1"/>
</dbReference>
<dbReference type="AlphaFoldDB" id="A0A5C6YSZ3"/>
<sequence length="143" mass="16033">MKTELNFGNVLLALFITTISLMGCSSLNTQKTESTELKSFKIVVEKTHNGIKMQSYDGSAWIDLSFNINKYQPMPINQYGMTDLNKITSTKDSQLADYLFTITKTEDGIELKGFKGTSWTSLSFMLTENGKQAIDQFGMTTLN</sequence>
<dbReference type="RefSeq" id="WP_111813272.1">
    <property type="nucleotide sequence ID" value="NZ_CBCRZQ010000001.1"/>
</dbReference>
<dbReference type="EMBL" id="VORU01000001">
    <property type="protein sequence ID" value="TXD70550.1"/>
    <property type="molecule type" value="Genomic_DNA"/>
</dbReference>